<dbReference type="GO" id="GO:0005737">
    <property type="term" value="C:cytoplasm"/>
    <property type="evidence" value="ECO:0007669"/>
    <property type="project" value="TreeGrafter"/>
</dbReference>
<keyword evidence="6" id="KW-0811">Translocation</keyword>
<feature type="compositionally biased region" description="Basic and acidic residues" evidence="11">
    <location>
        <begin position="87"/>
        <end position="97"/>
    </location>
</feature>
<dbReference type="OrthoDB" id="420884at2759"/>
<comment type="subcellular location">
    <subcellularLocation>
        <location evidence="1">Nucleus</location>
        <location evidence="1">Nuclear pore complex</location>
    </subcellularLocation>
</comment>
<keyword evidence="8" id="KW-0539">Nucleus</keyword>
<protein>
    <recommendedName>
        <fullName evidence="9">mRNA export factor GLE1</fullName>
    </recommendedName>
    <alternativeName>
        <fullName evidence="10">Nucleoporin GLE1</fullName>
    </alternativeName>
</protein>
<comment type="similarity">
    <text evidence="2">Belongs to the GLE1 family.</text>
</comment>
<evidence type="ECO:0000256" key="3">
    <source>
        <dbReference type="ARBA" id="ARBA00022448"/>
    </source>
</evidence>
<dbReference type="PANTHER" id="PTHR12960">
    <property type="entry name" value="GLE-1-RELATED"/>
    <property type="match status" value="1"/>
</dbReference>
<evidence type="ECO:0000313" key="13">
    <source>
        <dbReference type="Proteomes" id="UP000785200"/>
    </source>
</evidence>
<dbReference type="Pfam" id="PF07817">
    <property type="entry name" value="GLE1"/>
    <property type="match status" value="1"/>
</dbReference>
<feature type="region of interest" description="Disordered" evidence="11">
    <location>
        <begin position="87"/>
        <end position="184"/>
    </location>
</feature>
<dbReference type="InterPro" id="IPR012476">
    <property type="entry name" value="GLE1"/>
</dbReference>
<keyword evidence="7" id="KW-0906">Nuclear pore complex</keyword>
<reference evidence="12" key="1">
    <citation type="submission" date="2019-07" db="EMBL/GenBank/DDBJ databases">
        <title>Hyphodiscus hymeniophilus genome sequencing and assembly.</title>
        <authorList>
            <person name="Kramer G."/>
            <person name="Nodwell J."/>
        </authorList>
    </citation>
    <scope>NUCLEOTIDE SEQUENCE</scope>
    <source>
        <strain evidence="12">ATCC 34498</strain>
    </source>
</reference>
<gene>
    <name evidence="12" type="ORF">D0Z07_5557</name>
</gene>
<comment type="caution">
    <text evidence="12">The sequence shown here is derived from an EMBL/GenBank/DDBJ whole genome shotgun (WGS) entry which is preliminary data.</text>
</comment>
<organism evidence="12 13">
    <name type="scientific">Hyphodiscus hymeniophilus</name>
    <dbReference type="NCBI Taxonomy" id="353542"/>
    <lineage>
        <taxon>Eukaryota</taxon>
        <taxon>Fungi</taxon>
        <taxon>Dikarya</taxon>
        <taxon>Ascomycota</taxon>
        <taxon>Pezizomycotina</taxon>
        <taxon>Leotiomycetes</taxon>
        <taxon>Helotiales</taxon>
        <taxon>Hyphodiscaceae</taxon>
        <taxon>Hyphodiscus</taxon>
    </lineage>
</organism>
<dbReference type="PANTHER" id="PTHR12960:SF0">
    <property type="entry name" value="MRNA EXPORT FACTOR GLE1"/>
    <property type="match status" value="1"/>
</dbReference>
<dbReference type="Proteomes" id="UP000785200">
    <property type="component" value="Unassembled WGS sequence"/>
</dbReference>
<evidence type="ECO:0000256" key="6">
    <source>
        <dbReference type="ARBA" id="ARBA00023010"/>
    </source>
</evidence>
<dbReference type="InterPro" id="IPR038506">
    <property type="entry name" value="GLE1-like_sf"/>
</dbReference>
<evidence type="ECO:0000256" key="1">
    <source>
        <dbReference type="ARBA" id="ARBA00004567"/>
    </source>
</evidence>
<name>A0A9P6VJ42_9HELO</name>
<evidence type="ECO:0000256" key="5">
    <source>
        <dbReference type="ARBA" id="ARBA00022927"/>
    </source>
</evidence>
<accession>A0A9P6VJ42</accession>
<keyword evidence="4" id="KW-0509">mRNA transport</keyword>
<dbReference type="GO" id="GO:0031369">
    <property type="term" value="F:translation initiation factor binding"/>
    <property type="evidence" value="ECO:0007669"/>
    <property type="project" value="TreeGrafter"/>
</dbReference>
<evidence type="ECO:0000256" key="8">
    <source>
        <dbReference type="ARBA" id="ARBA00023242"/>
    </source>
</evidence>
<keyword evidence="13" id="KW-1185">Reference proteome</keyword>
<keyword evidence="3" id="KW-0813">Transport</keyword>
<dbReference type="EMBL" id="VNKQ01000010">
    <property type="protein sequence ID" value="KAG0648619.1"/>
    <property type="molecule type" value="Genomic_DNA"/>
</dbReference>
<evidence type="ECO:0000256" key="7">
    <source>
        <dbReference type="ARBA" id="ARBA00023132"/>
    </source>
</evidence>
<evidence type="ECO:0000256" key="9">
    <source>
        <dbReference type="ARBA" id="ARBA00026227"/>
    </source>
</evidence>
<sequence>MSYFGATFPDFDLRFENRNSEEEHAAKLAASHAERLKINEAARRAVELEEIRQNQFKLRQHTLQEEERVRLAEERIREETRLREIQNRERQIPKVPERLPTPPAAPVQEPKPTVTVSTAVAVQPANPFTQQPQQIPPNTVAEQTRQAAANPFAQQSTTAPTPTPTPTPIVAPPIPSTTQQSHSQKHNFLLKGVDRYVEIHQALKQMRKVIKKECETNKKFQKEVGDLRRELRMKVGQTNKNKAENKAMLTRIFKILEDSMQIGSPGVDPSTFMLSKPEPREGTVNNDEKMPMVFIFFMNMFAKYAILQFSNEAGIRPEMADPIGVIVVQVFARANFRWRGESLIDIFMAKMRMACPAVFGIRGSENTEQGRALLGWGRVDKGEAAYMSEEQHASRMTGLAAGYAAISLRDFSKSSLQNPWHASHYWQTLASIVATPPNERSATQYYVLRALVDGYESTFFKFYGNTARAALKVVLIDFPDGASAPGSSVDPGSGAVGGVKVLVEKFVRQGIDLRA</sequence>
<dbReference type="GO" id="GO:0015031">
    <property type="term" value="P:protein transport"/>
    <property type="evidence" value="ECO:0007669"/>
    <property type="project" value="UniProtKB-KW"/>
</dbReference>
<proteinExistence type="inferred from homology"/>
<evidence type="ECO:0000313" key="12">
    <source>
        <dbReference type="EMBL" id="KAG0648619.1"/>
    </source>
</evidence>
<evidence type="ECO:0000256" key="4">
    <source>
        <dbReference type="ARBA" id="ARBA00022816"/>
    </source>
</evidence>
<dbReference type="AlphaFoldDB" id="A0A9P6VJ42"/>
<evidence type="ECO:0000256" key="10">
    <source>
        <dbReference type="ARBA" id="ARBA00029983"/>
    </source>
</evidence>
<dbReference type="GO" id="GO:0005543">
    <property type="term" value="F:phospholipid binding"/>
    <property type="evidence" value="ECO:0007669"/>
    <property type="project" value="TreeGrafter"/>
</dbReference>
<dbReference type="GO" id="GO:0044614">
    <property type="term" value="C:nuclear pore cytoplasmic filaments"/>
    <property type="evidence" value="ECO:0007669"/>
    <property type="project" value="TreeGrafter"/>
</dbReference>
<keyword evidence="5" id="KW-0653">Protein transport</keyword>
<feature type="compositionally biased region" description="Polar residues" evidence="11">
    <location>
        <begin position="114"/>
        <end position="155"/>
    </location>
</feature>
<dbReference type="GO" id="GO:0016973">
    <property type="term" value="P:poly(A)+ mRNA export from nucleus"/>
    <property type="evidence" value="ECO:0007669"/>
    <property type="project" value="InterPro"/>
</dbReference>
<evidence type="ECO:0000256" key="2">
    <source>
        <dbReference type="ARBA" id="ARBA00011056"/>
    </source>
</evidence>
<feature type="compositionally biased region" description="Pro residues" evidence="11">
    <location>
        <begin position="161"/>
        <end position="175"/>
    </location>
</feature>
<evidence type="ECO:0000256" key="11">
    <source>
        <dbReference type="SAM" id="MobiDB-lite"/>
    </source>
</evidence>
<dbReference type="Gene3D" id="1.25.40.510">
    <property type="entry name" value="GLE1-like"/>
    <property type="match status" value="1"/>
</dbReference>
<dbReference type="GO" id="GO:0000822">
    <property type="term" value="F:inositol hexakisphosphate binding"/>
    <property type="evidence" value="ECO:0007669"/>
    <property type="project" value="TreeGrafter"/>
</dbReference>